<dbReference type="Proteomes" id="UP000682713">
    <property type="component" value="Unassembled WGS sequence"/>
</dbReference>
<evidence type="ECO:0000313" key="3">
    <source>
        <dbReference type="Proteomes" id="UP000682713"/>
    </source>
</evidence>
<feature type="transmembrane region" description="Helical" evidence="1">
    <location>
        <begin position="40"/>
        <end position="64"/>
    </location>
</feature>
<dbReference type="AlphaFoldDB" id="A0A942TI95"/>
<dbReference type="EMBL" id="JAGYPJ010000001">
    <property type="protein sequence ID" value="MBS4198145.1"/>
    <property type="molecule type" value="Genomic_DNA"/>
</dbReference>
<feature type="transmembrane region" description="Helical" evidence="1">
    <location>
        <begin position="71"/>
        <end position="90"/>
    </location>
</feature>
<organism evidence="2 3">
    <name type="scientific">Lederbergia citrisecunda</name>
    <dbReference type="NCBI Taxonomy" id="2833583"/>
    <lineage>
        <taxon>Bacteria</taxon>
        <taxon>Bacillati</taxon>
        <taxon>Bacillota</taxon>
        <taxon>Bacilli</taxon>
        <taxon>Bacillales</taxon>
        <taxon>Bacillaceae</taxon>
        <taxon>Lederbergia</taxon>
    </lineage>
</organism>
<dbReference type="RefSeq" id="WP_213108932.1">
    <property type="nucleotide sequence ID" value="NZ_JAGYPJ010000001.1"/>
</dbReference>
<name>A0A942TI95_9BACI</name>
<keyword evidence="1" id="KW-1133">Transmembrane helix</keyword>
<accession>A0A942TI95</accession>
<comment type="caution">
    <text evidence="2">The sequence shown here is derived from an EMBL/GenBank/DDBJ whole genome shotgun (WGS) entry which is preliminary data.</text>
</comment>
<keyword evidence="3" id="KW-1185">Reference proteome</keyword>
<evidence type="ECO:0000313" key="2">
    <source>
        <dbReference type="EMBL" id="MBS4198145.1"/>
    </source>
</evidence>
<protein>
    <submittedName>
        <fullName evidence="2">Cadmium resistance transporter</fullName>
    </submittedName>
</protein>
<dbReference type="InterPro" id="IPR004676">
    <property type="entry name" value="Cd-R_transporter"/>
</dbReference>
<reference evidence="2 3" key="1">
    <citation type="submission" date="2021-05" db="EMBL/GenBank/DDBJ databases">
        <title>Novel Bacillus species.</title>
        <authorList>
            <person name="Liu G."/>
        </authorList>
    </citation>
    <scope>NUCLEOTIDE SEQUENCE [LARGE SCALE GENOMIC DNA]</scope>
    <source>
        <strain evidence="2 3">FJAT-49732</strain>
    </source>
</reference>
<keyword evidence="1" id="KW-0812">Transmembrane</keyword>
<proteinExistence type="predicted"/>
<gene>
    <name evidence="2" type="ORF">KHA93_00535</name>
</gene>
<evidence type="ECO:0000256" key="1">
    <source>
        <dbReference type="SAM" id="Phobius"/>
    </source>
</evidence>
<feature type="transmembrane region" description="Helical" evidence="1">
    <location>
        <begin position="165"/>
        <end position="183"/>
    </location>
</feature>
<keyword evidence="1" id="KW-0472">Membrane</keyword>
<dbReference type="Pfam" id="PF03596">
    <property type="entry name" value="Cad"/>
    <property type="match status" value="1"/>
</dbReference>
<feature type="transmembrane region" description="Helical" evidence="1">
    <location>
        <begin position="128"/>
        <end position="153"/>
    </location>
</feature>
<sequence length="203" mass="22323">MLSIIASTIVLFTATNIDDVFLLITWFSQAKTTEQKLNVVAGHCLGFIILLTLSLIGACGAMLIPKEWLGILGLVPIYIGIKSLIAAPLFRGVTSIRLVWIINTATITIANGGDNLGVYIPFLATNSLFNIMLIVVIFIILLAVWCYLGYLLAHQPLIAYTLQSKGHIIVPFIFIGLGIIILIKQETIHYLFTKFLSSFINQS</sequence>